<reference evidence="3 4" key="1">
    <citation type="submission" date="2018-09" db="EMBL/GenBank/DDBJ databases">
        <title>Phylogeny of the Shewanellaceae, and recommendation for two new genera, Pseudoshewanella and Parashewanella.</title>
        <authorList>
            <person name="Wang G."/>
        </authorList>
    </citation>
    <scope>NUCLEOTIDE SEQUENCE [LARGE SCALE GENOMIC DNA]</scope>
    <source>
        <strain evidence="3 4">KCTC 22492</strain>
    </source>
</reference>
<dbReference type="SMART" id="SM00248">
    <property type="entry name" value="ANK"/>
    <property type="match status" value="4"/>
</dbReference>
<dbReference type="Pfam" id="PF13637">
    <property type="entry name" value="Ank_4"/>
    <property type="match status" value="1"/>
</dbReference>
<keyword evidence="4" id="KW-1185">Reference proteome</keyword>
<dbReference type="SUPFAM" id="SSF48403">
    <property type="entry name" value="Ankyrin repeat"/>
    <property type="match status" value="1"/>
</dbReference>
<gene>
    <name evidence="3" type="ORF">D5R81_02635</name>
</gene>
<keyword evidence="1" id="KW-0677">Repeat</keyword>
<dbReference type="Proteomes" id="UP000273022">
    <property type="component" value="Unassembled WGS sequence"/>
</dbReference>
<dbReference type="RefSeq" id="WP_121852103.1">
    <property type="nucleotide sequence ID" value="NZ_CP037952.1"/>
</dbReference>
<dbReference type="InterPro" id="IPR036770">
    <property type="entry name" value="Ankyrin_rpt-contain_sf"/>
</dbReference>
<dbReference type="PANTHER" id="PTHR24198">
    <property type="entry name" value="ANKYRIN REPEAT AND PROTEIN KINASE DOMAIN-CONTAINING PROTEIN"/>
    <property type="match status" value="1"/>
</dbReference>
<proteinExistence type="predicted"/>
<evidence type="ECO:0000256" key="2">
    <source>
        <dbReference type="ARBA" id="ARBA00023043"/>
    </source>
</evidence>
<dbReference type="OrthoDB" id="9772065at2"/>
<dbReference type="EMBL" id="QYYH01000010">
    <property type="protein sequence ID" value="RJY19024.1"/>
    <property type="molecule type" value="Genomic_DNA"/>
</dbReference>
<organism evidence="3 4">
    <name type="scientific">Parashewanella spongiae</name>
    <dbReference type="NCBI Taxonomy" id="342950"/>
    <lineage>
        <taxon>Bacteria</taxon>
        <taxon>Pseudomonadati</taxon>
        <taxon>Pseudomonadota</taxon>
        <taxon>Gammaproteobacteria</taxon>
        <taxon>Alteromonadales</taxon>
        <taxon>Shewanellaceae</taxon>
        <taxon>Parashewanella</taxon>
    </lineage>
</organism>
<sequence length="817" mass="90963">MALEKTSTFTSVTQALLDGFNKHIARIPREVADTEGFMQLDTFDESDIPNFSELKTEASSFASEEDNSLNDFDIDSRFQALKIAYITTINLIGIKDKKRDITQSEVEKLVTPQSFKFGDESEDWGYSQSSTSQSSYRRSTAASELIKVEQSTLGTPEQHERLDSLESNMKELLRLLKDFGISKHDKELALLQLKPEQPSKLDSTEIGCTVVSLDCNIKRAVETLKLSEAKIFSHFKTARAECVEKIARSVVKAHPEFAGNIEVNVKYLCNQVATELGFEQKFISKGDMAYCHNFNKAILKEFVELAQNETEPAVLVDHISRMPTTSELETDFPGYINEPTEFSAEQNYQQAQRRVIASKCQTVLKLGCYEFVSLPTHETVARGRETRKGEIKNDGVGHFYVAIKNANNIGETNKLLTIDHLKEIDHLCKQPPEVVRSITRQAVEQTDDLEALIKFAEIYDVDSLNRGIQTASLQSSESALTVMSSAFRQAMRCKLQLEEHTDMVENLVEKIQKISSREDRMFFAKLCDHPKITAIVLFINSDLVIDQNYSLNINSEVIACLATNVVQNDVAPSAFNDDDDDGDGFGEFPSTVTSTNVPGAEFIKAHIAPIYINVLLCEAAATGNVEAARALVKAGANIQTVDGRGCRPVSLACMNGHKVLVSFCKNTPKNKLDFSSKEVENGLILASRFGHAEVIDYLKGFDRLAPQITEINLMKQTPLMIAIENGHLGASEALLTFSKVKHNPIDRDGNNILHYVGRHNRLEIYQAIGRKFTGNQLNQLKIQTNKASEPNGQGQTPANLAAFCKNNQIAGELRKTH</sequence>
<comment type="caution">
    <text evidence="3">The sequence shown here is derived from an EMBL/GenBank/DDBJ whole genome shotgun (WGS) entry which is preliminary data.</text>
</comment>
<dbReference type="Gene3D" id="1.25.40.20">
    <property type="entry name" value="Ankyrin repeat-containing domain"/>
    <property type="match status" value="2"/>
</dbReference>
<evidence type="ECO:0000256" key="1">
    <source>
        <dbReference type="ARBA" id="ARBA00022737"/>
    </source>
</evidence>
<dbReference type="Pfam" id="PF12796">
    <property type="entry name" value="Ank_2"/>
    <property type="match status" value="1"/>
</dbReference>
<dbReference type="PANTHER" id="PTHR24198:SF165">
    <property type="entry name" value="ANKYRIN REPEAT-CONTAINING PROTEIN-RELATED"/>
    <property type="match status" value="1"/>
</dbReference>
<keyword evidence="2" id="KW-0040">ANK repeat</keyword>
<evidence type="ECO:0000313" key="4">
    <source>
        <dbReference type="Proteomes" id="UP000273022"/>
    </source>
</evidence>
<evidence type="ECO:0000313" key="3">
    <source>
        <dbReference type="EMBL" id="RJY19024.1"/>
    </source>
</evidence>
<protein>
    <submittedName>
        <fullName evidence="3">Ankyrin repeat domain-containing protein</fullName>
    </submittedName>
</protein>
<accession>A0A3A6TS98</accession>
<name>A0A3A6TS98_9GAMM</name>
<dbReference type="InterPro" id="IPR002110">
    <property type="entry name" value="Ankyrin_rpt"/>
</dbReference>
<dbReference type="AlphaFoldDB" id="A0A3A6TS98"/>